<feature type="region of interest" description="Disordered" evidence="3">
    <location>
        <begin position="41"/>
        <end position="67"/>
    </location>
</feature>
<dbReference type="eggNOG" id="COG0657">
    <property type="taxonomic scope" value="Bacteria"/>
</dbReference>
<dbReference type="InterPro" id="IPR029058">
    <property type="entry name" value="AB_hydrolase_fold"/>
</dbReference>
<feature type="domain" description="Alpha/beta hydrolase fold-3" evidence="4">
    <location>
        <begin position="83"/>
        <end position="283"/>
    </location>
</feature>
<dbReference type="RefSeq" id="WP_009541423.1">
    <property type="nucleotide sequence ID" value="NZ_ANHY01000015.1"/>
</dbReference>
<evidence type="ECO:0000256" key="1">
    <source>
        <dbReference type="ARBA" id="ARBA00010515"/>
    </source>
</evidence>
<comment type="similarity">
    <text evidence="1">Belongs to the 'GDXG' lipolytic enzyme family.</text>
</comment>
<dbReference type="PROSITE" id="PS01173">
    <property type="entry name" value="LIPASE_GDXG_HIS"/>
    <property type="match status" value="1"/>
</dbReference>
<evidence type="ECO:0000256" key="2">
    <source>
        <dbReference type="ARBA" id="ARBA00022801"/>
    </source>
</evidence>
<dbReference type="OrthoDB" id="9806180at2"/>
<comment type="caution">
    <text evidence="5">The sequence shown here is derived from an EMBL/GenBank/DDBJ whole genome shotgun (WGS) entry which is preliminary data.</text>
</comment>
<dbReference type="EMBL" id="ANHY01000015">
    <property type="protein sequence ID" value="EKV28555.1"/>
    <property type="molecule type" value="Genomic_DNA"/>
</dbReference>
<dbReference type="PANTHER" id="PTHR48081:SF8">
    <property type="entry name" value="ALPHA_BETA HYDROLASE FOLD-3 DOMAIN-CONTAINING PROTEIN-RELATED"/>
    <property type="match status" value="1"/>
</dbReference>
<dbReference type="InterPro" id="IPR013094">
    <property type="entry name" value="AB_hydrolase_3"/>
</dbReference>
<name>K9GRG5_9PROT</name>
<dbReference type="Pfam" id="PF07859">
    <property type="entry name" value="Abhydrolase_3"/>
    <property type="match status" value="1"/>
</dbReference>
<evidence type="ECO:0000256" key="3">
    <source>
        <dbReference type="SAM" id="MobiDB-lite"/>
    </source>
</evidence>
<dbReference type="InterPro" id="IPR002168">
    <property type="entry name" value="Lipase_GDXG_HIS_AS"/>
</dbReference>
<dbReference type="SUPFAM" id="SSF53474">
    <property type="entry name" value="alpha/beta-Hydrolases"/>
    <property type="match status" value="1"/>
</dbReference>
<reference evidence="5 6" key="1">
    <citation type="journal article" date="2013" name="Genome Announc.">
        <title>Draft Genome Sequence of an Alphaproteobacterium, Caenispirillum salinarum AK4(T), Isolated from a Solar Saltern.</title>
        <authorList>
            <person name="Khatri I."/>
            <person name="Singh A."/>
            <person name="Korpole S."/>
            <person name="Pinnaka A.K."/>
            <person name="Subramanian S."/>
        </authorList>
    </citation>
    <scope>NUCLEOTIDE SEQUENCE [LARGE SCALE GENOMIC DNA]</scope>
    <source>
        <strain evidence="5 6">AK4</strain>
    </source>
</reference>
<dbReference type="AlphaFoldDB" id="K9GRG5"/>
<dbReference type="GO" id="GO:0016787">
    <property type="term" value="F:hydrolase activity"/>
    <property type="evidence" value="ECO:0007669"/>
    <property type="project" value="UniProtKB-KW"/>
</dbReference>
<dbReference type="PANTHER" id="PTHR48081">
    <property type="entry name" value="AB HYDROLASE SUPERFAMILY PROTEIN C4A8.06C"/>
    <property type="match status" value="1"/>
</dbReference>
<accession>K9GRG5</accession>
<dbReference type="STRING" id="1238182.C882_0766"/>
<evidence type="ECO:0000313" key="5">
    <source>
        <dbReference type="EMBL" id="EKV28555.1"/>
    </source>
</evidence>
<evidence type="ECO:0000313" key="6">
    <source>
        <dbReference type="Proteomes" id="UP000009881"/>
    </source>
</evidence>
<dbReference type="Gene3D" id="3.40.50.1820">
    <property type="entry name" value="alpha/beta hydrolase"/>
    <property type="match status" value="1"/>
</dbReference>
<organism evidence="5 6">
    <name type="scientific">Caenispirillum salinarum AK4</name>
    <dbReference type="NCBI Taxonomy" id="1238182"/>
    <lineage>
        <taxon>Bacteria</taxon>
        <taxon>Pseudomonadati</taxon>
        <taxon>Pseudomonadota</taxon>
        <taxon>Alphaproteobacteria</taxon>
        <taxon>Rhodospirillales</taxon>
        <taxon>Novispirillaceae</taxon>
        <taxon>Caenispirillum</taxon>
    </lineage>
</organism>
<evidence type="ECO:0000259" key="4">
    <source>
        <dbReference type="Pfam" id="PF07859"/>
    </source>
</evidence>
<dbReference type="Proteomes" id="UP000009881">
    <property type="component" value="Unassembled WGS sequence"/>
</dbReference>
<proteinExistence type="inferred from homology"/>
<dbReference type="InterPro" id="IPR050300">
    <property type="entry name" value="GDXG_lipolytic_enzyme"/>
</dbReference>
<keyword evidence="2" id="KW-0378">Hydrolase</keyword>
<keyword evidence="6" id="KW-1185">Reference proteome</keyword>
<gene>
    <name evidence="5" type="ORF">C882_0766</name>
</gene>
<sequence length="309" mass="32753">MTDAPLDPAARAFLDRIASGNRPPTSALPIDEARRQFAQLQKRAGSAPPSGVTAEDLTVPGGDGPRPARLFRPETATGDRPLLLWLHGGGWMLGDLDTHDTPCRWLAKGYGGPVLSLDYRRAPEDPFPAALHDAEAAYAWARQTQGAVAVGGDSAGGNLTAALCLLLRDHKRPQPVHQALVYPSLDATLAGDSHRTHAEGRFLEQADVLFFLEQYATGHGVSVLDPLLSPLQADTLAGLPPATVVIAGHDPLADDGRRWVARLTTEGVAARLVEHPGLIHGFLHMAGLIPAADAALRALGEEIGRDVGR</sequence>
<protein>
    <recommendedName>
        <fullName evidence="4">Alpha/beta hydrolase fold-3 domain-containing protein</fullName>
    </recommendedName>
</protein>